<reference evidence="2" key="2">
    <citation type="submission" date="2016-02" db="EMBL/GenBank/DDBJ databases">
        <title>Genome sequencing of Aspergillus luchuensis NBRC 4314.</title>
        <authorList>
            <person name="Yamada O."/>
        </authorList>
    </citation>
    <scope>NUCLEOTIDE SEQUENCE [LARGE SCALE GENOMIC DNA]</scope>
    <source>
        <strain evidence="2">RIB 2604</strain>
    </source>
</reference>
<reference evidence="1 2" key="1">
    <citation type="journal article" date="2016" name="DNA Res.">
        <title>Genome sequence of Aspergillus luchuensis NBRC 4314.</title>
        <authorList>
            <person name="Yamada O."/>
            <person name="Machida M."/>
            <person name="Hosoyama A."/>
            <person name="Goto M."/>
            <person name="Takahashi T."/>
            <person name="Futagami T."/>
            <person name="Yamagata Y."/>
            <person name="Takeuchi M."/>
            <person name="Kobayashi T."/>
            <person name="Koike H."/>
            <person name="Abe K."/>
            <person name="Asai K."/>
            <person name="Arita M."/>
            <person name="Fujita N."/>
            <person name="Fukuda K."/>
            <person name="Higa K."/>
            <person name="Horikawa H."/>
            <person name="Ishikawa T."/>
            <person name="Jinno K."/>
            <person name="Kato Y."/>
            <person name="Kirimura K."/>
            <person name="Mizutani O."/>
            <person name="Nakasone K."/>
            <person name="Sano M."/>
            <person name="Shiraishi Y."/>
            <person name="Tsukahara M."/>
            <person name="Gomi K."/>
        </authorList>
    </citation>
    <scope>NUCLEOTIDE SEQUENCE [LARGE SCALE GENOMIC DNA]</scope>
    <source>
        <strain evidence="1 2">RIB 2604</strain>
    </source>
</reference>
<dbReference type="EMBL" id="BCWF01000030">
    <property type="protein sequence ID" value="GAT29895.1"/>
    <property type="molecule type" value="Genomic_DNA"/>
</dbReference>
<evidence type="ECO:0000313" key="1">
    <source>
        <dbReference type="EMBL" id="GAT29895.1"/>
    </source>
</evidence>
<dbReference type="Proteomes" id="UP000075230">
    <property type="component" value="Unassembled WGS sequence"/>
</dbReference>
<name>A0A146FWP7_ASPKA</name>
<sequence length="119" mass="13311">MGDVLKSIQLPSILAVIEDRLVVSLPSGPVSGKHEMERMLQLIAISWKWISQKFGLHQMSSIVRTLDTFDAMTRSGFHILFSRFPVMSNNFDVPNGSAWTPTVKRSRSRLSAVHTNNGT</sequence>
<proteinExistence type="predicted"/>
<accession>A0A146FWP7</accession>
<evidence type="ECO:0000313" key="2">
    <source>
        <dbReference type="Proteomes" id="UP000075230"/>
    </source>
</evidence>
<dbReference type="AlphaFoldDB" id="A0A146FWP7"/>
<comment type="caution">
    <text evidence="1">The sequence shown here is derived from an EMBL/GenBank/DDBJ whole genome shotgun (WGS) entry which is preliminary data.</text>
</comment>
<organism evidence="1 2">
    <name type="scientific">Aspergillus kawachii</name>
    <name type="common">White koji mold</name>
    <name type="synonym">Aspergillus awamori var. kawachi</name>
    <dbReference type="NCBI Taxonomy" id="1069201"/>
    <lineage>
        <taxon>Eukaryota</taxon>
        <taxon>Fungi</taxon>
        <taxon>Dikarya</taxon>
        <taxon>Ascomycota</taxon>
        <taxon>Pezizomycotina</taxon>
        <taxon>Eurotiomycetes</taxon>
        <taxon>Eurotiomycetidae</taxon>
        <taxon>Eurotiales</taxon>
        <taxon>Aspergillaceae</taxon>
        <taxon>Aspergillus</taxon>
        <taxon>Aspergillus subgen. Circumdati</taxon>
    </lineage>
</organism>
<gene>
    <name evidence="1" type="ORF">RIB2604_03102290</name>
</gene>
<protein>
    <submittedName>
        <fullName evidence="1">PHD finger domain protein</fullName>
    </submittedName>
</protein>